<evidence type="ECO:0000259" key="4">
    <source>
        <dbReference type="Pfam" id="PF00294"/>
    </source>
</evidence>
<keyword evidence="6" id="KW-1185">Reference proteome</keyword>
<evidence type="ECO:0000256" key="2">
    <source>
        <dbReference type="ARBA" id="ARBA00022679"/>
    </source>
</evidence>
<keyword evidence="2" id="KW-0808">Transferase</keyword>
<reference evidence="5 6" key="1">
    <citation type="submission" date="2020-12" db="EMBL/GenBank/DDBJ databases">
        <title>HMF7856_wgs.fasta genome submission.</title>
        <authorList>
            <person name="Kang H."/>
            <person name="Kim H."/>
            <person name="Joh K."/>
        </authorList>
    </citation>
    <scope>NUCLEOTIDE SEQUENCE [LARGE SCALE GENOMIC DNA]</scope>
    <source>
        <strain evidence="5 6">HMF7856</strain>
    </source>
</reference>
<dbReference type="AlphaFoldDB" id="A0A6I4HUG3"/>
<accession>A0A6I4HUG3</accession>
<dbReference type="RefSeq" id="WP_157522089.1">
    <property type="nucleotide sequence ID" value="NZ_CP066775.1"/>
</dbReference>
<keyword evidence="3 5" id="KW-0418">Kinase</keyword>
<sequence length="345" mass="38092">MGIQVANKGKILTFGEILLRITPDAGGDWLRHNSLPFFIGGAELNVATALALWEVETRYFTAMPDNGLTAQLTDHLQQKGIDTSAIQKSGERIGLFFLTKGQDMKHDALIYDRAGSSFASLQPNTIDWDNALDGVNWFHFSAISPALSQQTADVCLEALEAASAKGITISLDLNYRAKLWQYGKLPKDVMPALVQHCDLIMGNVWAMNTMLGTDISTDLTETGQKSLYLKEAQYASEQIMKWFPKCKAVANTFRFGNNERIDYYGTLYTDGHLYHSEEYHTDEAVDKVGSGDAFMAGLIYGYCNNYNPAQIAEYASAAAFTKLFVPSDATTIKADQIIKTMKNAG</sequence>
<dbReference type="PANTHER" id="PTHR43320:SF2">
    <property type="entry name" value="2-DEHYDRO-3-DEOXYGLUCONOKINASE_2-DEHYDRO-3-DEOXYGALACTONOKINASE"/>
    <property type="match status" value="1"/>
</dbReference>
<evidence type="ECO:0000256" key="3">
    <source>
        <dbReference type="ARBA" id="ARBA00022777"/>
    </source>
</evidence>
<name>A0A6I4HUG3_9SPHI</name>
<dbReference type="Gene3D" id="3.40.1190.20">
    <property type="match status" value="1"/>
</dbReference>
<feature type="domain" description="Carbohydrate kinase PfkB" evidence="4">
    <location>
        <begin position="10"/>
        <end position="217"/>
    </location>
</feature>
<protein>
    <submittedName>
        <fullName evidence="5">Sugar kinase</fullName>
    </submittedName>
</protein>
<evidence type="ECO:0000256" key="1">
    <source>
        <dbReference type="ARBA" id="ARBA00010688"/>
    </source>
</evidence>
<evidence type="ECO:0000313" key="6">
    <source>
        <dbReference type="Proteomes" id="UP000429232"/>
    </source>
</evidence>
<proteinExistence type="inferred from homology"/>
<dbReference type="InterPro" id="IPR052700">
    <property type="entry name" value="Carb_kinase_PfkB-like"/>
</dbReference>
<evidence type="ECO:0000313" key="5">
    <source>
        <dbReference type="EMBL" id="QQL50439.1"/>
    </source>
</evidence>
<dbReference type="KEGG" id="mgik:GO620_003000"/>
<dbReference type="CDD" id="cd01166">
    <property type="entry name" value="KdgK"/>
    <property type="match status" value="1"/>
</dbReference>
<dbReference type="Proteomes" id="UP000429232">
    <property type="component" value="Chromosome"/>
</dbReference>
<dbReference type="Pfam" id="PF00294">
    <property type="entry name" value="PfkB"/>
    <property type="match status" value="2"/>
</dbReference>
<dbReference type="GO" id="GO:0016301">
    <property type="term" value="F:kinase activity"/>
    <property type="evidence" value="ECO:0007669"/>
    <property type="project" value="UniProtKB-KW"/>
</dbReference>
<dbReference type="SUPFAM" id="SSF53613">
    <property type="entry name" value="Ribokinase-like"/>
    <property type="match status" value="1"/>
</dbReference>
<dbReference type="PANTHER" id="PTHR43320">
    <property type="entry name" value="SUGAR KINASE"/>
    <property type="match status" value="1"/>
</dbReference>
<comment type="similarity">
    <text evidence="1">Belongs to the carbohydrate kinase PfkB family.</text>
</comment>
<dbReference type="EMBL" id="CP066775">
    <property type="protein sequence ID" value="QQL50439.1"/>
    <property type="molecule type" value="Genomic_DNA"/>
</dbReference>
<dbReference type="InterPro" id="IPR011611">
    <property type="entry name" value="PfkB_dom"/>
</dbReference>
<gene>
    <name evidence="5" type="ORF">GO620_003000</name>
</gene>
<dbReference type="InterPro" id="IPR029056">
    <property type="entry name" value="Ribokinase-like"/>
</dbReference>
<feature type="domain" description="Carbohydrate kinase PfkB" evidence="4">
    <location>
        <begin position="275"/>
        <end position="323"/>
    </location>
</feature>
<organism evidence="5 6">
    <name type="scientific">Mucilaginibacter ginkgonis</name>
    <dbReference type="NCBI Taxonomy" id="2682091"/>
    <lineage>
        <taxon>Bacteria</taxon>
        <taxon>Pseudomonadati</taxon>
        <taxon>Bacteroidota</taxon>
        <taxon>Sphingobacteriia</taxon>
        <taxon>Sphingobacteriales</taxon>
        <taxon>Sphingobacteriaceae</taxon>
        <taxon>Mucilaginibacter</taxon>
    </lineage>
</organism>